<name>A0A840DY57_9BACT</name>
<dbReference type="InterPro" id="IPR007433">
    <property type="entry name" value="DUF481"/>
</dbReference>
<dbReference type="EMBL" id="JACIFF010000001">
    <property type="protein sequence ID" value="MBB4078164.1"/>
    <property type="molecule type" value="Genomic_DNA"/>
</dbReference>
<accession>A0A840DY57</accession>
<gene>
    <name evidence="2" type="ORF">GGR28_000765</name>
</gene>
<evidence type="ECO:0008006" key="4">
    <source>
        <dbReference type="Google" id="ProtNLM"/>
    </source>
</evidence>
<comment type="caution">
    <text evidence="2">The sequence shown here is derived from an EMBL/GenBank/DDBJ whole genome shotgun (WGS) entry which is preliminary data.</text>
</comment>
<sequence>MKLGTPILYALLLTLLACSRVSAQIVNIEDKRKGFDTIGWYGQIDLGGNLTRNNTKVLSLNGSVRVDRKGRKQALLALADYRLVQVSGDNALNAGFAHLRYAYYLSDRWRWEAFTQVQYNEQLRLGLRTLVGTGPRLKLFSFGDNRVYVGTLYMYEYDEVAEGSITYRDHRLSAYMSFSLFPLPNVTLSNTTYYQPVVPDFRQPRVSSITSLGVKLTDRLAFNTRYSITHDALISQGLDDVPATTSEWINGLRYTF</sequence>
<evidence type="ECO:0000313" key="2">
    <source>
        <dbReference type="EMBL" id="MBB4078164.1"/>
    </source>
</evidence>
<keyword evidence="3" id="KW-1185">Reference proteome</keyword>
<feature type="chain" id="PRO_5032340634" description="Salt-induced outer membrane protein" evidence="1">
    <location>
        <begin position="24"/>
        <end position="256"/>
    </location>
</feature>
<feature type="signal peptide" evidence="1">
    <location>
        <begin position="1"/>
        <end position="23"/>
    </location>
</feature>
<protein>
    <recommendedName>
        <fullName evidence="4">Salt-induced outer membrane protein</fullName>
    </recommendedName>
</protein>
<dbReference type="Pfam" id="PF04338">
    <property type="entry name" value="DUF481"/>
    <property type="match status" value="1"/>
</dbReference>
<organism evidence="2 3">
    <name type="scientific">Neolewinella aquimaris</name>
    <dbReference type="NCBI Taxonomy" id="1835722"/>
    <lineage>
        <taxon>Bacteria</taxon>
        <taxon>Pseudomonadati</taxon>
        <taxon>Bacteroidota</taxon>
        <taxon>Saprospiria</taxon>
        <taxon>Saprospirales</taxon>
        <taxon>Lewinellaceae</taxon>
        <taxon>Neolewinella</taxon>
    </lineage>
</organism>
<proteinExistence type="predicted"/>
<dbReference type="PROSITE" id="PS51257">
    <property type="entry name" value="PROKAR_LIPOPROTEIN"/>
    <property type="match status" value="1"/>
</dbReference>
<dbReference type="AlphaFoldDB" id="A0A840DY57"/>
<evidence type="ECO:0000256" key="1">
    <source>
        <dbReference type="SAM" id="SignalP"/>
    </source>
</evidence>
<dbReference type="RefSeq" id="WP_183494385.1">
    <property type="nucleotide sequence ID" value="NZ_JACIFF010000001.1"/>
</dbReference>
<reference evidence="2 3" key="1">
    <citation type="submission" date="2020-08" db="EMBL/GenBank/DDBJ databases">
        <title>Genomic Encyclopedia of Type Strains, Phase IV (KMG-IV): sequencing the most valuable type-strain genomes for metagenomic binning, comparative biology and taxonomic classification.</title>
        <authorList>
            <person name="Goeker M."/>
        </authorList>
    </citation>
    <scope>NUCLEOTIDE SEQUENCE [LARGE SCALE GENOMIC DNA]</scope>
    <source>
        <strain evidence="2 3">DSM 105137</strain>
    </source>
</reference>
<dbReference type="Proteomes" id="UP000576209">
    <property type="component" value="Unassembled WGS sequence"/>
</dbReference>
<evidence type="ECO:0000313" key="3">
    <source>
        <dbReference type="Proteomes" id="UP000576209"/>
    </source>
</evidence>
<keyword evidence="1" id="KW-0732">Signal</keyword>